<name>A0A4D6NCR2_VIGUN</name>
<accession>A0A4D6NCR2</accession>
<organism evidence="1 2">
    <name type="scientific">Vigna unguiculata</name>
    <name type="common">Cowpea</name>
    <dbReference type="NCBI Taxonomy" id="3917"/>
    <lineage>
        <taxon>Eukaryota</taxon>
        <taxon>Viridiplantae</taxon>
        <taxon>Streptophyta</taxon>
        <taxon>Embryophyta</taxon>
        <taxon>Tracheophyta</taxon>
        <taxon>Spermatophyta</taxon>
        <taxon>Magnoliopsida</taxon>
        <taxon>eudicotyledons</taxon>
        <taxon>Gunneridae</taxon>
        <taxon>Pentapetalae</taxon>
        <taxon>rosids</taxon>
        <taxon>fabids</taxon>
        <taxon>Fabales</taxon>
        <taxon>Fabaceae</taxon>
        <taxon>Papilionoideae</taxon>
        <taxon>50 kb inversion clade</taxon>
        <taxon>NPAAA clade</taxon>
        <taxon>indigoferoid/millettioid clade</taxon>
        <taxon>Phaseoleae</taxon>
        <taxon>Vigna</taxon>
    </lineage>
</organism>
<proteinExistence type="predicted"/>
<dbReference type="Proteomes" id="UP000501690">
    <property type="component" value="Linkage Group LG10"/>
</dbReference>
<reference evidence="1 2" key="1">
    <citation type="submission" date="2019-04" db="EMBL/GenBank/DDBJ databases">
        <title>An improved genome assembly and genetic linkage map for asparagus bean, Vigna unguiculata ssp. sesquipedialis.</title>
        <authorList>
            <person name="Xia Q."/>
            <person name="Zhang R."/>
            <person name="Dong Y."/>
        </authorList>
    </citation>
    <scope>NUCLEOTIDE SEQUENCE [LARGE SCALE GENOMIC DNA]</scope>
    <source>
        <tissue evidence="1">Leaf</tissue>
    </source>
</reference>
<evidence type="ECO:0000313" key="1">
    <source>
        <dbReference type="EMBL" id="QCE10329.1"/>
    </source>
</evidence>
<sequence length="222" mass="25016">MLEEKLFLPLGYTREDVALNDLQVWAAERCNETTQKRGDVVKCEGAISVVEVQIRSKPCMRFEELGSSPTKTSSLQARNWSSDYHMMTAGSIEHFQTLILAAKMVNEATIEENGCHLTRILTAKRKLRVGMLEEKLFLPLGYTREDVALNDLQVWAAERCNETTQKRGDVVKCEGAISVVEVQIRSKPCMRFEELGSSPTKVMITKQVTTGRVVQEALVYDV</sequence>
<protein>
    <submittedName>
        <fullName evidence="1">Uncharacterized protein</fullName>
    </submittedName>
</protein>
<evidence type="ECO:0000313" key="2">
    <source>
        <dbReference type="Proteomes" id="UP000501690"/>
    </source>
</evidence>
<dbReference type="AlphaFoldDB" id="A0A4D6NCR2"/>
<gene>
    <name evidence="1" type="ORF">DEO72_LG10g1559</name>
</gene>
<keyword evidence="2" id="KW-1185">Reference proteome</keyword>
<dbReference type="EMBL" id="CP039354">
    <property type="protein sequence ID" value="QCE10329.1"/>
    <property type="molecule type" value="Genomic_DNA"/>
</dbReference>